<dbReference type="AlphaFoldDB" id="A0A4Y7RE18"/>
<protein>
    <submittedName>
        <fullName evidence="1">Uncharacterized protein</fullName>
    </submittedName>
</protein>
<keyword evidence="2" id="KW-1185">Reference proteome</keyword>
<evidence type="ECO:0000313" key="2">
    <source>
        <dbReference type="Proteomes" id="UP000298324"/>
    </source>
</evidence>
<proteinExistence type="predicted"/>
<sequence length="171" mass="19262">MSEGSGVIRYGILSAVMDYYQNVPSGIETAHTRHFQGRGDESMPMQRLGRALSNACDSEAKATYSRFAIWGADINTIAHEAIDAVSVDNKKVAMQKLSLILKNMRAFIDCFSLLDSQPGYMQFETAADILTEIKQRMEDTKENKAPQYEDIYMRICDALKNEDFIETGEQL</sequence>
<comment type="caution">
    <text evidence="1">The sequence shown here is derived from an EMBL/GenBank/DDBJ whole genome shotgun (WGS) entry which is preliminary data.</text>
</comment>
<name>A0A4Y7RE18_9FIRM</name>
<accession>A0A4Y7RE18</accession>
<reference evidence="1 2" key="1">
    <citation type="journal article" date="2018" name="Environ. Microbiol.">
        <title>Novel energy conservation strategies and behaviour of Pelotomaculum schinkii driving syntrophic propionate catabolism.</title>
        <authorList>
            <person name="Hidalgo-Ahumada C.A.P."/>
            <person name="Nobu M.K."/>
            <person name="Narihiro T."/>
            <person name="Tamaki H."/>
            <person name="Liu W.T."/>
            <person name="Kamagata Y."/>
            <person name="Stams A.J.M."/>
            <person name="Imachi H."/>
            <person name="Sousa D.Z."/>
        </authorList>
    </citation>
    <scope>NUCLEOTIDE SEQUENCE [LARGE SCALE GENOMIC DNA]</scope>
    <source>
        <strain evidence="1 2">HH</strain>
    </source>
</reference>
<dbReference type="Proteomes" id="UP000298324">
    <property type="component" value="Unassembled WGS sequence"/>
</dbReference>
<dbReference type="EMBL" id="QFGA01000001">
    <property type="protein sequence ID" value="TEB06567.1"/>
    <property type="molecule type" value="Genomic_DNA"/>
</dbReference>
<evidence type="ECO:0000313" key="1">
    <source>
        <dbReference type="EMBL" id="TEB06567.1"/>
    </source>
</evidence>
<gene>
    <name evidence="1" type="ORF">Psch_00099</name>
</gene>
<organism evidence="1 2">
    <name type="scientific">Pelotomaculum schinkii</name>
    <dbReference type="NCBI Taxonomy" id="78350"/>
    <lineage>
        <taxon>Bacteria</taxon>
        <taxon>Bacillati</taxon>
        <taxon>Bacillota</taxon>
        <taxon>Clostridia</taxon>
        <taxon>Eubacteriales</taxon>
        <taxon>Desulfotomaculaceae</taxon>
        <taxon>Pelotomaculum</taxon>
    </lineage>
</organism>
<dbReference type="RefSeq" id="WP_190238798.1">
    <property type="nucleotide sequence ID" value="NZ_QFGA01000001.1"/>
</dbReference>